<dbReference type="GO" id="GO:0022857">
    <property type="term" value="F:transmembrane transporter activity"/>
    <property type="evidence" value="ECO:0007669"/>
    <property type="project" value="InterPro"/>
</dbReference>
<comment type="subcellular location">
    <subcellularLocation>
        <location evidence="1">Cell membrane</location>
        <topology evidence="1">Multi-pass membrane protein</topology>
    </subcellularLocation>
</comment>
<dbReference type="EMBL" id="BARS01001404">
    <property type="protein sequence ID" value="GAF71379.1"/>
    <property type="molecule type" value="Genomic_DNA"/>
</dbReference>
<accession>X0RRA5</accession>
<reference evidence="7" key="1">
    <citation type="journal article" date="2014" name="Front. Microbiol.">
        <title>High frequency of phylogenetically diverse reductive dehalogenase-homologous genes in deep subseafloor sedimentary metagenomes.</title>
        <authorList>
            <person name="Kawai M."/>
            <person name="Futagami T."/>
            <person name="Toyoda A."/>
            <person name="Takaki Y."/>
            <person name="Nishi S."/>
            <person name="Hori S."/>
            <person name="Arai W."/>
            <person name="Tsubouchi T."/>
            <person name="Morono Y."/>
            <person name="Uchiyama I."/>
            <person name="Ito T."/>
            <person name="Fujiyama A."/>
            <person name="Inagaki F."/>
            <person name="Takami H."/>
        </authorList>
    </citation>
    <scope>NUCLEOTIDE SEQUENCE</scope>
    <source>
        <strain evidence="7">Expedition CK06-06</strain>
    </source>
</reference>
<evidence type="ECO:0000256" key="5">
    <source>
        <dbReference type="ARBA" id="ARBA00023136"/>
    </source>
</evidence>
<organism evidence="7">
    <name type="scientific">marine sediment metagenome</name>
    <dbReference type="NCBI Taxonomy" id="412755"/>
    <lineage>
        <taxon>unclassified sequences</taxon>
        <taxon>metagenomes</taxon>
        <taxon>ecological metagenomes</taxon>
    </lineage>
</organism>
<proteinExistence type="predicted"/>
<sequence>IKILNYVIVALFAGIAGICMTARMGMASVTIGESTPLPVLAACVIGGASFRGGEGTVLGAVLGAFLLELLINALNIAGIGIYWQQVFTGAILLSAIALDKFKKK</sequence>
<name>X0RRA5_9ZZZZ</name>
<keyword evidence="5 6" id="KW-0472">Membrane</keyword>
<feature type="transmembrane region" description="Helical" evidence="6">
    <location>
        <begin position="73"/>
        <end position="98"/>
    </location>
</feature>
<evidence type="ECO:0000256" key="4">
    <source>
        <dbReference type="ARBA" id="ARBA00022989"/>
    </source>
</evidence>
<dbReference type="PANTHER" id="PTHR32196">
    <property type="entry name" value="ABC TRANSPORTER PERMEASE PROTEIN YPHD-RELATED-RELATED"/>
    <property type="match status" value="1"/>
</dbReference>
<evidence type="ECO:0000256" key="6">
    <source>
        <dbReference type="SAM" id="Phobius"/>
    </source>
</evidence>
<feature type="non-terminal residue" evidence="7">
    <location>
        <position position="1"/>
    </location>
</feature>
<keyword evidence="4 6" id="KW-1133">Transmembrane helix</keyword>
<evidence type="ECO:0000256" key="3">
    <source>
        <dbReference type="ARBA" id="ARBA00022692"/>
    </source>
</evidence>
<protein>
    <recommendedName>
        <fullName evidence="8">ABC transporter permease</fullName>
    </recommendedName>
</protein>
<feature type="transmembrane region" description="Helical" evidence="6">
    <location>
        <begin position="6"/>
        <end position="25"/>
    </location>
</feature>
<comment type="caution">
    <text evidence="7">The sequence shown here is derived from an EMBL/GenBank/DDBJ whole genome shotgun (WGS) entry which is preliminary data.</text>
</comment>
<gene>
    <name evidence="7" type="ORF">S01H1_02783</name>
</gene>
<keyword evidence="3 6" id="KW-0812">Transmembrane</keyword>
<dbReference type="InterPro" id="IPR001851">
    <property type="entry name" value="ABC_transp_permease"/>
</dbReference>
<dbReference type="AlphaFoldDB" id="X0RRA5"/>
<keyword evidence="2" id="KW-1003">Cell membrane</keyword>
<dbReference type="Pfam" id="PF02653">
    <property type="entry name" value="BPD_transp_2"/>
    <property type="match status" value="1"/>
</dbReference>
<evidence type="ECO:0000256" key="1">
    <source>
        <dbReference type="ARBA" id="ARBA00004651"/>
    </source>
</evidence>
<evidence type="ECO:0000313" key="7">
    <source>
        <dbReference type="EMBL" id="GAF71379.1"/>
    </source>
</evidence>
<evidence type="ECO:0000256" key="2">
    <source>
        <dbReference type="ARBA" id="ARBA00022475"/>
    </source>
</evidence>
<dbReference type="GO" id="GO:0005886">
    <property type="term" value="C:plasma membrane"/>
    <property type="evidence" value="ECO:0007669"/>
    <property type="project" value="UniProtKB-SubCell"/>
</dbReference>
<evidence type="ECO:0008006" key="8">
    <source>
        <dbReference type="Google" id="ProtNLM"/>
    </source>
</evidence>